<feature type="domain" description="Alpha-L-arabinofuranosidase C-terminal" evidence="8">
    <location>
        <begin position="291"/>
        <end position="497"/>
    </location>
</feature>
<evidence type="ECO:0000256" key="5">
    <source>
        <dbReference type="ARBA" id="ARBA00022801"/>
    </source>
</evidence>
<evidence type="ECO:0000256" key="6">
    <source>
        <dbReference type="ARBA" id="ARBA00023277"/>
    </source>
</evidence>
<dbReference type="SUPFAM" id="SSF51445">
    <property type="entry name" value="(Trans)glycosidases"/>
    <property type="match status" value="1"/>
</dbReference>
<evidence type="ECO:0000256" key="2">
    <source>
        <dbReference type="ARBA" id="ARBA00007186"/>
    </source>
</evidence>
<protein>
    <recommendedName>
        <fullName evidence="4">non-reducing end alpha-L-arabinofuranosidase</fullName>
        <ecNumber evidence="4">3.2.1.55</ecNumber>
    </recommendedName>
</protein>
<keyword evidence="6" id="KW-0119">Carbohydrate metabolism</keyword>
<sequence>MLSASFRLDPAFTVAPVSRRTFGSFVEHMGRCVYTGIYEPAHSTADADGFRQDVLALTRELGVSLVRYPGGNFVSGYRWEDGIGPVSERPTRRDLAWHCLETNEVGVDEFVKWAGKAGVEVMYALNLGTRGVQEALDVHEYLNQPDTTRLAELRRLNGADKPYGIKLFCLGNELDGPWQTGHKTAQEYGRLAAETARALRSAEPDLELVAVGSSSSAMATFATWESEVLEHTYDAVDFISAHAYYDPSDGDVGSFLASAVDMDHFVHSVVATADSVGARLKSKKRIMVSFDEWNVWRQADFASGASAANPDEWAVAPRVIEDEYDVTDAVVVGSLLISLLRHSDRVTAACLAQLVNVIAPIRSEAGGPAWRQTTFHPFAITSRLARGQVLRVEPSGPTYETAKYGDVPMVDAVATHDAEAGEVSVFVVNRNQGEPVTLSVPLGFGARTFEITEAWTLTDGDLSASNTVDAPDRVVPVATEGVTVEDEILRLELPPVSWSAIRLAAR</sequence>
<evidence type="ECO:0000313" key="10">
    <source>
        <dbReference type="Proteomes" id="UP001235712"/>
    </source>
</evidence>
<keyword evidence="5 9" id="KW-0378">Hydrolase</keyword>
<dbReference type="Pfam" id="PF06964">
    <property type="entry name" value="Alpha-L-AF_C"/>
    <property type="match status" value="1"/>
</dbReference>
<keyword evidence="7 9" id="KW-0326">Glycosidase</keyword>
<comment type="subunit">
    <text evidence="3">Homohexamer; trimer of dimers.</text>
</comment>
<accession>A0ABT9P1J0</accession>
<evidence type="ECO:0000256" key="4">
    <source>
        <dbReference type="ARBA" id="ARBA00012670"/>
    </source>
</evidence>
<dbReference type="SMART" id="SM00813">
    <property type="entry name" value="Alpha-L-AF_C"/>
    <property type="match status" value="1"/>
</dbReference>
<comment type="similarity">
    <text evidence="2">Belongs to the glycosyl hydrolase 51 family.</text>
</comment>
<proteinExistence type="inferred from homology"/>
<comment type="catalytic activity">
    <reaction evidence="1">
        <text>Hydrolysis of terminal non-reducing alpha-L-arabinofuranoside residues in alpha-L-arabinosides.</text>
        <dbReference type="EC" id="3.2.1.55"/>
    </reaction>
</comment>
<evidence type="ECO:0000256" key="7">
    <source>
        <dbReference type="ARBA" id="ARBA00023295"/>
    </source>
</evidence>
<keyword evidence="10" id="KW-1185">Reference proteome</keyword>
<gene>
    <name evidence="9" type="ORF">J2S57_002301</name>
</gene>
<dbReference type="InterPro" id="IPR055235">
    <property type="entry name" value="ASD1_cat"/>
</dbReference>
<dbReference type="Gene3D" id="3.20.20.80">
    <property type="entry name" value="Glycosidases"/>
    <property type="match status" value="1"/>
</dbReference>
<dbReference type="Pfam" id="PF22848">
    <property type="entry name" value="ASD1_dom"/>
    <property type="match status" value="1"/>
</dbReference>
<name>A0ABT9P1J0_9ACTN</name>
<dbReference type="InterPro" id="IPR010720">
    <property type="entry name" value="Alpha-L-AF_C"/>
</dbReference>
<dbReference type="InterPro" id="IPR017853">
    <property type="entry name" value="GH"/>
</dbReference>
<dbReference type="Proteomes" id="UP001235712">
    <property type="component" value="Unassembled WGS sequence"/>
</dbReference>
<dbReference type="InterPro" id="IPR013780">
    <property type="entry name" value="Glyco_hydro_b"/>
</dbReference>
<comment type="caution">
    <text evidence="9">The sequence shown here is derived from an EMBL/GenBank/DDBJ whole genome shotgun (WGS) entry which is preliminary data.</text>
</comment>
<evidence type="ECO:0000256" key="1">
    <source>
        <dbReference type="ARBA" id="ARBA00001462"/>
    </source>
</evidence>
<organism evidence="9 10">
    <name type="scientific">Kineosporia succinea</name>
    <dbReference type="NCBI Taxonomy" id="84632"/>
    <lineage>
        <taxon>Bacteria</taxon>
        <taxon>Bacillati</taxon>
        <taxon>Actinomycetota</taxon>
        <taxon>Actinomycetes</taxon>
        <taxon>Kineosporiales</taxon>
        <taxon>Kineosporiaceae</taxon>
        <taxon>Kineosporia</taxon>
    </lineage>
</organism>
<evidence type="ECO:0000256" key="3">
    <source>
        <dbReference type="ARBA" id="ARBA00011165"/>
    </source>
</evidence>
<dbReference type="GO" id="GO:0046556">
    <property type="term" value="F:alpha-L-arabinofuranosidase activity"/>
    <property type="evidence" value="ECO:0007669"/>
    <property type="project" value="UniProtKB-EC"/>
</dbReference>
<dbReference type="PANTHER" id="PTHR43576">
    <property type="entry name" value="ALPHA-L-ARABINOFURANOSIDASE C-RELATED"/>
    <property type="match status" value="1"/>
</dbReference>
<evidence type="ECO:0000259" key="8">
    <source>
        <dbReference type="SMART" id="SM00813"/>
    </source>
</evidence>
<dbReference type="EMBL" id="JAUSQZ010000001">
    <property type="protein sequence ID" value="MDP9826552.1"/>
    <property type="molecule type" value="Genomic_DNA"/>
</dbReference>
<dbReference type="RefSeq" id="WP_307241462.1">
    <property type="nucleotide sequence ID" value="NZ_JAUSQZ010000001.1"/>
</dbReference>
<dbReference type="SUPFAM" id="SSF51011">
    <property type="entry name" value="Glycosyl hydrolase domain"/>
    <property type="match status" value="1"/>
</dbReference>
<reference evidence="9 10" key="1">
    <citation type="submission" date="2023-07" db="EMBL/GenBank/DDBJ databases">
        <title>Sequencing the genomes of 1000 actinobacteria strains.</title>
        <authorList>
            <person name="Klenk H.-P."/>
        </authorList>
    </citation>
    <scope>NUCLEOTIDE SEQUENCE [LARGE SCALE GENOMIC DNA]</scope>
    <source>
        <strain evidence="9 10">DSM 44388</strain>
    </source>
</reference>
<dbReference type="EC" id="3.2.1.55" evidence="4"/>
<evidence type="ECO:0000313" key="9">
    <source>
        <dbReference type="EMBL" id="MDP9826552.1"/>
    </source>
</evidence>
<dbReference type="Gene3D" id="2.60.40.1180">
    <property type="entry name" value="Golgi alpha-mannosidase II"/>
    <property type="match status" value="1"/>
</dbReference>
<dbReference type="PANTHER" id="PTHR43576:SF3">
    <property type="entry name" value="ALPHA-L-ARABINOFURANOSIDASE C"/>
    <property type="match status" value="1"/>
</dbReference>